<accession>A0A7R9BC55</accession>
<protein>
    <submittedName>
        <fullName evidence="1">Uncharacterized protein</fullName>
    </submittedName>
</protein>
<name>A0A7R9BC55_TIMSH</name>
<evidence type="ECO:0000313" key="1">
    <source>
        <dbReference type="EMBL" id="CAD7268895.1"/>
    </source>
</evidence>
<sequence>MFLRPSSPAETLIQPQECFSTPINRKCASNSARLGEELRVRLYKARGGLEAQTEHELLKLDHTKRILQLKLEKESEILELGLHKERERNRVAVRCEEELHNIAVQNLHAAQSHQDAVNQVTLEQAQLERELALRLLEQHPPRQ</sequence>
<proteinExistence type="predicted"/>
<dbReference type="AlphaFoldDB" id="A0A7R9BC55"/>
<dbReference type="EMBL" id="OC017725">
    <property type="protein sequence ID" value="CAD7268895.1"/>
    <property type="molecule type" value="Genomic_DNA"/>
</dbReference>
<organism evidence="1">
    <name type="scientific">Timema shepardi</name>
    <name type="common">Walking stick</name>
    <dbReference type="NCBI Taxonomy" id="629360"/>
    <lineage>
        <taxon>Eukaryota</taxon>
        <taxon>Metazoa</taxon>
        <taxon>Ecdysozoa</taxon>
        <taxon>Arthropoda</taxon>
        <taxon>Hexapoda</taxon>
        <taxon>Insecta</taxon>
        <taxon>Pterygota</taxon>
        <taxon>Neoptera</taxon>
        <taxon>Polyneoptera</taxon>
        <taxon>Phasmatodea</taxon>
        <taxon>Timematodea</taxon>
        <taxon>Timematoidea</taxon>
        <taxon>Timematidae</taxon>
        <taxon>Timema</taxon>
    </lineage>
</organism>
<gene>
    <name evidence="1" type="ORF">TSIB3V08_LOCUS12895</name>
</gene>
<reference evidence="1" key="1">
    <citation type="submission" date="2020-11" db="EMBL/GenBank/DDBJ databases">
        <authorList>
            <person name="Tran Van P."/>
        </authorList>
    </citation>
    <scope>NUCLEOTIDE SEQUENCE</scope>
</reference>